<evidence type="ECO:0000256" key="2">
    <source>
        <dbReference type="ARBA" id="ARBA00023239"/>
    </source>
</evidence>
<keyword evidence="7" id="KW-1185">Reference proteome</keyword>
<reference evidence="6" key="1">
    <citation type="submission" date="2021-11" db="EMBL/GenBank/DDBJ databases">
        <authorList>
            <consortium name="Genoscope - CEA"/>
            <person name="William W."/>
        </authorList>
    </citation>
    <scope>NUCLEOTIDE SEQUENCE</scope>
</reference>
<proteinExistence type="inferred from homology"/>
<evidence type="ECO:0000313" key="6">
    <source>
        <dbReference type="EMBL" id="CAH0380061.1"/>
    </source>
</evidence>
<dbReference type="GO" id="GO:0019243">
    <property type="term" value="P:methylglyoxal catabolic process to D-lactate via S-lactoyl-glutathione"/>
    <property type="evidence" value="ECO:0007669"/>
    <property type="project" value="TreeGrafter"/>
</dbReference>
<dbReference type="InterPro" id="IPR002818">
    <property type="entry name" value="DJ-1/PfpI"/>
</dbReference>
<evidence type="ECO:0000256" key="3">
    <source>
        <dbReference type="ARBA" id="ARBA00038493"/>
    </source>
</evidence>
<dbReference type="OrthoDB" id="543156at2759"/>
<dbReference type="InterPro" id="IPR050325">
    <property type="entry name" value="Prot/Nucl_acid_deglycase"/>
</dbReference>
<dbReference type="PANTHER" id="PTHR48094">
    <property type="entry name" value="PROTEIN/NUCLEIC ACID DEGLYCASE DJ-1-RELATED"/>
    <property type="match status" value="1"/>
</dbReference>
<sequence>MAKKVLLVSTSAGQMGEHPTGLWISELAEPHTVFTKAGFDVTIASIAGGAVPIDAGSLAEPFFAPDAKAFMHDAKAFGALSHSVKVDASMAGQYDAVCLCGGHGTCVDFYGPAAAALKAVVEGTYAAGKVVGAVCHGPIGLIEATKPDGTPLVAGLEVTCFSDVEEEQVGQTEAVKPFSGSNEQGLTGKGGKYSKGDPWTSHVVVSGNLVTGQNPQSAEAFAEAVVKALA</sequence>
<protein>
    <recommendedName>
        <fullName evidence="5">DJ-1/PfpI domain-containing protein</fullName>
    </recommendedName>
</protein>
<dbReference type="CDD" id="cd03141">
    <property type="entry name" value="GATase1_Hsp31_like"/>
    <property type="match status" value="1"/>
</dbReference>
<gene>
    <name evidence="6" type="ORF">PECAL_6P16980</name>
</gene>
<dbReference type="PANTHER" id="PTHR48094:SF11">
    <property type="entry name" value="GLUTATHIONE-INDEPENDENT GLYOXALASE HSP31-RELATED"/>
    <property type="match status" value="1"/>
</dbReference>
<organism evidence="6 7">
    <name type="scientific">Pelagomonas calceolata</name>
    <dbReference type="NCBI Taxonomy" id="35677"/>
    <lineage>
        <taxon>Eukaryota</taxon>
        <taxon>Sar</taxon>
        <taxon>Stramenopiles</taxon>
        <taxon>Ochrophyta</taxon>
        <taxon>Pelagophyceae</taxon>
        <taxon>Pelagomonadales</taxon>
        <taxon>Pelagomonadaceae</taxon>
        <taxon>Pelagomonas</taxon>
    </lineage>
</organism>
<keyword evidence="2" id="KW-0456">Lyase</keyword>
<comment type="caution">
    <text evidence="6">The sequence shown here is derived from an EMBL/GenBank/DDBJ whole genome shotgun (WGS) entry which is preliminary data.</text>
</comment>
<evidence type="ECO:0000256" key="1">
    <source>
        <dbReference type="ARBA" id="ARBA00023016"/>
    </source>
</evidence>
<evidence type="ECO:0000256" key="4">
    <source>
        <dbReference type="SAM" id="MobiDB-lite"/>
    </source>
</evidence>
<dbReference type="AlphaFoldDB" id="A0A8J2T0U5"/>
<keyword evidence="1" id="KW-0346">Stress response</keyword>
<dbReference type="GO" id="GO:0005737">
    <property type="term" value="C:cytoplasm"/>
    <property type="evidence" value="ECO:0007669"/>
    <property type="project" value="TreeGrafter"/>
</dbReference>
<feature type="domain" description="DJ-1/PfpI" evidence="5">
    <location>
        <begin position="26"/>
        <end position="227"/>
    </location>
</feature>
<dbReference type="Gene3D" id="3.40.50.880">
    <property type="match status" value="1"/>
</dbReference>
<name>A0A8J2T0U5_9STRA</name>
<comment type="similarity">
    <text evidence="3">Belongs to the peptidase C56 family. HSP31-like subfamily.</text>
</comment>
<dbReference type="Proteomes" id="UP000789595">
    <property type="component" value="Unassembled WGS sequence"/>
</dbReference>
<dbReference type="SUPFAM" id="SSF52317">
    <property type="entry name" value="Class I glutamine amidotransferase-like"/>
    <property type="match status" value="1"/>
</dbReference>
<evidence type="ECO:0000313" key="7">
    <source>
        <dbReference type="Proteomes" id="UP000789595"/>
    </source>
</evidence>
<feature type="region of interest" description="Disordered" evidence="4">
    <location>
        <begin position="171"/>
        <end position="192"/>
    </location>
</feature>
<dbReference type="InterPro" id="IPR029062">
    <property type="entry name" value="Class_I_gatase-like"/>
</dbReference>
<evidence type="ECO:0000259" key="5">
    <source>
        <dbReference type="Pfam" id="PF01965"/>
    </source>
</evidence>
<dbReference type="Pfam" id="PF01965">
    <property type="entry name" value="DJ-1_PfpI"/>
    <property type="match status" value="1"/>
</dbReference>
<dbReference type="EMBL" id="CAKKNE010000006">
    <property type="protein sequence ID" value="CAH0380061.1"/>
    <property type="molecule type" value="Genomic_DNA"/>
</dbReference>
<accession>A0A8J2T0U5</accession>
<dbReference type="GO" id="GO:0019172">
    <property type="term" value="F:glyoxalase III activity"/>
    <property type="evidence" value="ECO:0007669"/>
    <property type="project" value="TreeGrafter"/>
</dbReference>